<keyword evidence="5 8" id="KW-0460">Magnesium</keyword>
<evidence type="ECO:0000313" key="10">
    <source>
        <dbReference type="EMBL" id="MFD1045351.1"/>
    </source>
</evidence>
<feature type="domain" description="4'-phosphopantetheinyl transferase" evidence="9">
    <location>
        <begin position="2"/>
        <end position="99"/>
    </location>
</feature>
<keyword evidence="1 8" id="KW-0444">Lipid biosynthesis</keyword>
<organism evidence="10 11">
    <name type="scientific">Kibdelosporangium lantanae</name>
    <dbReference type="NCBI Taxonomy" id="1497396"/>
    <lineage>
        <taxon>Bacteria</taxon>
        <taxon>Bacillati</taxon>
        <taxon>Actinomycetota</taxon>
        <taxon>Actinomycetes</taxon>
        <taxon>Pseudonocardiales</taxon>
        <taxon>Pseudonocardiaceae</taxon>
        <taxon>Kibdelosporangium</taxon>
    </lineage>
</organism>
<dbReference type="GO" id="GO:0008897">
    <property type="term" value="F:holo-[acyl-carrier-protein] synthase activity"/>
    <property type="evidence" value="ECO:0007669"/>
    <property type="project" value="UniProtKB-EC"/>
</dbReference>
<evidence type="ECO:0000256" key="8">
    <source>
        <dbReference type="HAMAP-Rule" id="MF_00101"/>
    </source>
</evidence>
<evidence type="ECO:0000256" key="1">
    <source>
        <dbReference type="ARBA" id="ARBA00022516"/>
    </source>
</evidence>
<dbReference type="HAMAP" id="MF_00101">
    <property type="entry name" value="AcpS"/>
    <property type="match status" value="1"/>
</dbReference>
<dbReference type="InterPro" id="IPR008278">
    <property type="entry name" value="4-PPantetheinyl_Trfase_dom"/>
</dbReference>
<dbReference type="InterPro" id="IPR037143">
    <property type="entry name" value="4-PPantetheinyl_Trfase_dom_sf"/>
</dbReference>
<protein>
    <recommendedName>
        <fullName evidence="8">Holo-[acyl-carrier-protein] synthase</fullName>
        <shortName evidence="8">Holo-ACP synthase</shortName>
        <ecNumber evidence="8">2.7.8.7</ecNumber>
    </recommendedName>
    <alternativeName>
        <fullName evidence="8">4'-phosphopantetheinyl transferase AcpS</fullName>
    </alternativeName>
</protein>
<evidence type="ECO:0000256" key="7">
    <source>
        <dbReference type="ARBA" id="ARBA00023160"/>
    </source>
</evidence>
<evidence type="ECO:0000256" key="3">
    <source>
        <dbReference type="ARBA" id="ARBA00022723"/>
    </source>
</evidence>
<keyword evidence="11" id="KW-1185">Reference proteome</keyword>
<evidence type="ECO:0000313" key="11">
    <source>
        <dbReference type="Proteomes" id="UP001597045"/>
    </source>
</evidence>
<reference evidence="11" key="1">
    <citation type="journal article" date="2019" name="Int. J. Syst. Evol. Microbiol.">
        <title>The Global Catalogue of Microorganisms (GCM) 10K type strain sequencing project: providing services to taxonomists for standard genome sequencing and annotation.</title>
        <authorList>
            <consortium name="The Broad Institute Genomics Platform"/>
            <consortium name="The Broad Institute Genome Sequencing Center for Infectious Disease"/>
            <person name="Wu L."/>
            <person name="Ma J."/>
        </authorList>
    </citation>
    <scope>NUCLEOTIDE SEQUENCE [LARGE SCALE GENOMIC DNA]</scope>
    <source>
        <strain evidence="11">JCM 31486</strain>
    </source>
</reference>
<dbReference type="SUPFAM" id="SSF56214">
    <property type="entry name" value="4'-phosphopantetheinyl transferase"/>
    <property type="match status" value="1"/>
</dbReference>
<comment type="subcellular location">
    <subcellularLocation>
        <location evidence="8">Cytoplasm</location>
    </subcellularLocation>
</comment>
<comment type="similarity">
    <text evidence="8">Belongs to the P-Pant transferase superfamily. AcpS family.</text>
</comment>
<comment type="catalytic activity">
    <reaction evidence="8">
        <text>apo-[ACP] + CoA = holo-[ACP] + adenosine 3',5'-bisphosphate + H(+)</text>
        <dbReference type="Rhea" id="RHEA:12068"/>
        <dbReference type="Rhea" id="RHEA-COMP:9685"/>
        <dbReference type="Rhea" id="RHEA-COMP:9690"/>
        <dbReference type="ChEBI" id="CHEBI:15378"/>
        <dbReference type="ChEBI" id="CHEBI:29999"/>
        <dbReference type="ChEBI" id="CHEBI:57287"/>
        <dbReference type="ChEBI" id="CHEBI:58343"/>
        <dbReference type="ChEBI" id="CHEBI:64479"/>
        <dbReference type="EC" id="2.7.8.7"/>
    </reaction>
</comment>
<sequence>MRIGLDLLDVSRFARIAAHPRGRRIVFTDTELVCAEELGEQRRGEYLAGRFCAKEATAKVLGRGLGQGLVWRDIEILSNSYGAPEVRLSGGALDIAEREHIDGIVLSLTHQSGFVACVAVAVPTGNP</sequence>
<evidence type="ECO:0000256" key="6">
    <source>
        <dbReference type="ARBA" id="ARBA00023098"/>
    </source>
</evidence>
<dbReference type="EMBL" id="JBHTIS010000272">
    <property type="protein sequence ID" value="MFD1045351.1"/>
    <property type="molecule type" value="Genomic_DNA"/>
</dbReference>
<keyword evidence="2 8" id="KW-0808">Transferase</keyword>
<evidence type="ECO:0000256" key="5">
    <source>
        <dbReference type="ARBA" id="ARBA00022842"/>
    </source>
</evidence>
<dbReference type="NCBIfam" id="TIGR00516">
    <property type="entry name" value="acpS"/>
    <property type="match status" value="1"/>
</dbReference>
<accession>A0ABW3M417</accession>
<keyword evidence="6 8" id="KW-0443">Lipid metabolism</keyword>
<dbReference type="EC" id="2.7.8.7" evidence="8"/>
<evidence type="ECO:0000259" key="9">
    <source>
        <dbReference type="Pfam" id="PF01648"/>
    </source>
</evidence>
<dbReference type="InterPro" id="IPR002582">
    <property type="entry name" value="ACPS"/>
</dbReference>
<evidence type="ECO:0000256" key="4">
    <source>
        <dbReference type="ARBA" id="ARBA00022832"/>
    </source>
</evidence>
<comment type="cofactor">
    <cofactor evidence="8">
        <name>Mg(2+)</name>
        <dbReference type="ChEBI" id="CHEBI:18420"/>
    </cofactor>
</comment>
<dbReference type="InterPro" id="IPR004568">
    <property type="entry name" value="Ppantetheine-prot_Trfase_dom"/>
</dbReference>
<keyword evidence="8" id="KW-0963">Cytoplasm</keyword>
<keyword evidence="7 8" id="KW-0275">Fatty acid biosynthesis</keyword>
<dbReference type="Proteomes" id="UP001597045">
    <property type="component" value="Unassembled WGS sequence"/>
</dbReference>
<proteinExistence type="inferred from homology"/>
<comment type="function">
    <text evidence="8">Transfers the 4'-phosphopantetheine moiety from coenzyme A to a Ser of acyl-carrier-protein.</text>
</comment>
<keyword evidence="4 8" id="KW-0276">Fatty acid metabolism</keyword>
<keyword evidence="3 8" id="KW-0479">Metal-binding</keyword>
<feature type="binding site" evidence="8">
    <location>
        <position position="55"/>
    </location>
    <ligand>
        <name>Mg(2+)</name>
        <dbReference type="ChEBI" id="CHEBI:18420"/>
    </ligand>
</feature>
<dbReference type="Gene3D" id="3.90.470.20">
    <property type="entry name" value="4'-phosphopantetheinyl transferase domain"/>
    <property type="match status" value="1"/>
</dbReference>
<evidence type="ECO:0000256" key="2">
    <source>
        <dbReference type="ARBA" id="ARBA00022679"/>
    </source>
</evidence>
<dbReference type="Pfam" id="PF01648">
    <property type="entry name" value="ACPS"/>
    <property type="match status" value="1"/>
</dbReference>
<name>A0ABW3M417_9PSEU</name>
<gene>
    <name evidence="8 10" type="primary">acpS</name>
    <name evidence="10" type="ORF">ACFQ1S_07005</name>
</gene>
<feature type="binding site" evidence="8">
    <location>
        <position position="6"/>
    </location>
    <ligand>
        <name>Mg(2+)</name>
        <dbReference type="ChEBI" id="CHEBI:18420"/>
    </ligand>
</feature>
<comment type="caution">
    <text evidence="10">The sequence shown here is derived from an EMBL/GenBank/DDBJ whole genome shotgun (WGS) entry which is preliminary data.</text>
</comment>
<dbReference type="NCBIfam" id="TIGR00556">
    <property type="entry name" value="pantethn_trn"/>
    <property type="match status" value="1"/>
</dbReference>